<feature type="compositionally biased region" description="Polar residues" evidence="1">
    <location>
        <begin position="7"/>
        <end position="20"/>
    </location>
</feature>
<name>A0A8S2MBH0_9BILA</name>
<dbReference type="EMBL" id="CAJOBH010003259">
    <property type="protein sequence ID" value="CAF3944591.1"/>
    <property type="molecule type" value="Genomic_DNA"/>
</dbReference>
<comment type="caution">
    <text evidence="2">The sequence shown here is derived from an EMBL/GenBank/DDBJ whole genome shotgun (WGS) entry which is preliminary data.</text>
</comment>
<accession>A0A8S2MBH0</accession>
<dbReference type="Proteomes" id="UP000681967">
    <property type="component" value="Unassembled WGS sequence"/>
</dbReference>
<evidence type="ECO:0000256" key="1">
    <source>
        <dbReference type="SAM" id="MobiDB-lite"/>
    </source>
</evidence>
<evidence type="ECO:0000313" key="2">
    <source>
        <dbReference type="EMBL" id="CAF3944591.1"/>
    </source>
</evidence>
<sequence>MSRRRSTSSIHDQVNQNSNYKPCYNPQKVQNNSATSEVYLQAYLALIDDEHYQDDILRNCPVPNHCLIPPPHRNNLKPVNSPLRRPHSTNEDELSELDDFIQDPTTKSVHNNHKKEQIAIISLYKTIRIDHKLPTITTYPQVDTDSLTTNILTNEAKTFAQTRYPYPPFIIRISTPLIQEQNAADELCQKRPLEHDTDLIEANKRSSLSNDIIINDILELKQKYIELQAKVNIDVIIPKHRDMMVILDLDVKQLTECNKKISAATARAVTKLKYPKSHTKY</sequence>
<reference evidence="2" key="1">
    <citation type="submission" date="2021-02" db="EMBL/GenBank/DDBJ databases">
        <authorList>
            <person name="Nowell W R."/>
        </authorList>
    </citation>
    <scope>NUCLEOTIDE SEQUENCE</scope>
</reference>
<organism evidence="2 3">
    <name type="scientific">Rotaria magnacalcarata</name>
    <dbReference type="NCBI Taxonomy" id="392030"/>
    <lineage>
        <taxon>Eukaryota</taxon>
        <taxon>Metazoa</taxon>
        <taxon>Spiralia</taxon>
        <taxon>Gnathifera</taxon>
        <taxon>Rotifera</taxon>
        <taxon>Eurotatoria</taxon>
        <taxon>Bdelloidea</taxon>
        <taxon>Philodinida</taxon>
        <taxon>Philodinidae</taxon>
        <taxon>Rotaria</taxon>
    </lineage>
</organism>
<proteinExistence type="predicted"/>
<feature type="region of interest" description="Disordered" evidence="1">
    <location>
        <begin position="1"/>
        <end position="28"/>
    </location>
</feature>
<evidence type="ECO:0000313" key="3">
    <source>
        <dbReference type="Proteomes" id="UP000681967"/>
    </source>
</evidence>
<dbReference type="AlphaFoldDB" id="A0A8S2MBH0"/>
<feature type="region of interest" description="Disordered" evidence="1">
    <location>
        <begin position="72"/>
        <end position="92"/>
    </location>
</feature>
<protein>
    <submittedName>
        <fullName evidence="2">Uncharacterized protein</fullName>
    </submittedName>
</protein>
<gene>
    <name evidence="2" type="ORF">BYL167_LOCUS10696</name>
</gene>